<keyword evidence="10" id="KW-0732">Signal</keyword>
<sequence length="237" mass="25996">MKCALLVVLLMATGVVPCAGTGEFNHLFYVLYLRSSHQPCVGTLIAPQWVITAAHCFLPDLQVILHGGSRSFQDATGEMIPYKKIFIHPNFTVTSPKNDLMLIQLSVPLTFFSADTLHLPAPLNDEVKDCVIHTWLQTTDFLGNTGSTLYSMKSRLDPDLDCMRLLDGKFLPGMFCMGNTLGSRDPCQVVAAAPAICGRELQGIMSWATGCILTGHTMVFTDLHSHSPWIKNVISAE</sequence>
<dbReference type="Pfam" id="PF00089">
    <property type="entry name" value="Trypsin"/>
    <property type="match status" value="1"/>
</dbReference>
<feature type="chain" id="PRO_5033029175" description="trypsin" evidence="10">
    <location>
        <begin position="21"/>
        <end position="237"/>
    </location>
</feature>
<evidence type="ECO:0000256" key="6">
    <source>
        <dbReference type="ARBA" id="ARBA00022825"/>
    </source>
</evidence>
<evidence type="ECO:0000259" key="11">
    <source>
        <dbReference type="PROSITE" id="PS50240"/>
    </source>
</evidence>
<gene>
    <name evidence="12" type="ORF">HJG60_015679</name>
</gene>
<comment type="subcellular location">
    <subcellularLocation>
        <location evidence="1">Secreted</location>
    </subcellularLocation>
</comment>
<comment type="caution">
    <text evidence="12">The sequence shown here is derived from an EMBL/GenBank/DDBJ whole genome shotgun (WGS) entry which is preliminary data.</text>
</comment>
<dbReference type="FunFam" id="2.40.10.10:FF:000005">
    <property type="entry name" value="Serine protease 37"/>
    <property type="match status" value="1"/>
</dbReference>
<dbReference type="InterPro" id="IPR043504">
    <property type="entry name" value="Peptidase_S1_PA_chymotrypsin"/>
</dbReference>
<evidence type="ECO:0000313" key="13">
    <source>
        <dbReference type="Proteomes" id="UP000664940"/>
    </source>
</evidence>
<keyword evidence="5" id="KW-0378">Hydrolase</keyword>
<keyword evidence="3" id="KW-0645">Protease</keyword>
<dbReference type="PROSITE" id="PS50240">
    <property type="entry name" value="TRYPSIN_DOM"/>
    <property type="match status" value="1"/>
</dbReference>
<dbReference type="EC" id="3.4.21.4" evidence="9"/>
<dbReference type="InterPro" id="IPR018114">
    <property type="entry name" value="TRYPSIN_HIS"/>
</dbReference>
<name>A0A833Z3S5_9CHIR</name>
<dbReference type="GO" id="GO:0007586">
    <property type="term" value="P:digestion"/>
    <property type="evidence" value="ECO:0007669"/>
    <property type="project" value="UniProtKB-KW"/>
</dbReference>
<evidence type="ECO:0000256" key="9">
    <source>
        <dbReference type="ARBA" id="ARBA00038868"/>
    </source>
</evidence>
<dbReference type="SMART" id="SM00020">
    <property type="entry name" value="Tryp_SPc"/>
    <property type="match status" value="1"/>
</dbReference>
<dbReference type="PANTHER" id="PTHR24264">
    <property type="entry name" value="TRYPSIN-RELATED"/>
    <property type="match status" value="1"/>
</dbReference>
<dbReference type="Proteomes" id="UP000664940">
    <property type="component" value="Unassembled WGS sequence"/>
</dbReference>
<evidence type="ECO:0000256" key="8">
    <source>
        <dbReference type="ARBA" id="ARBA00036320"/>
    </source>
</evidence>
<proteinExistence type="predicted"/>
<comment type="catalytic activity">
    <reaction evidence="8">
        <text>Preferential cleavage: Arg-|-Xaa, Lys-|-Xaa.</text>
        <dbReference type="EC" id="3.4.21.4"/>
    </reaction>
</comment>
<evidence type="ECO:0000256" key="3">
    <source>
        <dbReference type="ARBA" id="ARBA00022670"/>
    </source>
</evidence>
<evidence type="ECO:0000256" key="4">
    <source>
        <dbReference type="ARBA" id="ARBA00022757"/>
    </source>
</evidence>
<dbReference type="AlphaFoldDB" id="A0A833Z3S5"/>
<keyword evidence="6" id="KW-0720">Serine protease</keyword>
<dbReference type="EMBL" id="JABVXQ010000011">
    <property type="protein sequence ID" value="KAF6086664.1"/>
    <property type="molecule type" value="Genomic_DNA"/>
</dbReference>
<evidence type="ECO:0000256" key="7">
    <source>
        <dbReference type="ARBA" id="ARBA00023157"/>
    </source>
</evidence>
<dbReference type="PROSITE" id="PS00134">
    <property type="entry name" value="TRYPSIN_HIS"/>
    <property type="match status" value="1"/>
</dbReference>
<dbReference type="PANTHER" id="PTHR24264:SF15">
    <property type="entry name" value="RIKEN CDNA 2210010C04 GENE"/>
    <property type="match status" value="1"/>
</dbReference>
<organism evidence="12 13">
    <name type="scientific">Phyllostomus discolor</name>
    <name type="common">pale spear-nosed bat</name>
    <dbReference type="NCBI Taxonomy" id="89673"/>
    <lineage>
        <taxon>Eukaryota</taxon>
        <taxon>Metazoa</taxon>
        <taxon>Chordata</taxon>
        <taxon>Craniata</taxon>
        <taxon>Vertebrata</taxon>
        <taxon>Euteleostomi</taxon>
        <taxon>Mammalia</taxon>
        <taxon>Eutheria</taxon>
        <taxon>Laurasiatheria</taxon>
        <taxon>Chiroptera</taxon>
        <taxon>Yangochiroptera</taxon>
        <taxon>Phyllostomidae</taxon>
        <taxon>Phyllostominae</taxon>
        <taxon>Phyllostomus</taxon>
    </lineage>
</organism>
<keyword evidence="4" id="KW-0222">Digestion</keyword>
<evidence type="ECO:0000256" key="2">
    <source>
        <dbReference type="ARBA" id="ARBA00022525"/>
    </source>
</evidence>
<dbReference type="InterPro" id="IPR001254">
    <property type="entry name" value="Trypsin_dom"/>
</dbReference>
<dbReference type="GO" id="GO:0004252">
    <property type="term" value="F:serine-type endopeptidase activity"/>
    <property type="evidence" value="ECO:0007669"/>
    <property type="project" value="UniProtKB-EC"/>
</dbReference>
<evidence type="ECO:0000256" key="10">
    <source>
        <dbReference type="SAM" id="SignalP"/>
    </source>
</evidence>
<dbReference type="GO" id="GO:0006508">
    <property type="term" value="P:proteolysis"/>
    <property type="evidence" value="ECO:0007669"/>
    <property type="project" value="UniProtKB-KW"/>
</dbReference>
<evidence type="ECO:0000313" key="12">
    <source>
        <dbReference type="EMBL" id="KAF6086664.1"/>
    </source>
</evidence>
<dbReference type="SUPFAM" id="SSF50494">
    <property type="entry name" value="Trypsin-like serine proteases"/>
    <property type="match status" value="1"/>
</dbReference>
<reference evidence="12 13" key="1">
    <citation type="journal article" date="2020" name="Nature">
        <title>Six reference-quality genomes reveal evolution of bat adaptations.</title>
        <authorList>
            <person name="Jebb D."/>
            <person name="Huang Z."/>
            <person name="Pippel M."/>
            <person name="Hughes G.M."/>
            <person name="Lavrichenko K."/>
            <person name="Devanna P."/>
            <person name="Winkler S."/>
            <person name="Jermiin L.S."/>
            <person name="Skirmuntt E.C."/>
            <person name="Katzourakis A."/>
            <person name="Burkitt-Gray L."/>
            <person name="Ray D.A."/>
            <person name="Sullivan K.A.M."/>
            <person name="Roscito J.G."/>
            <person name="Kirilenko B.M."/>
            <person name="Davalos L.M."/>
            <person name="Corthals A.P."/>
            <person name="Power M.L."/>
            <person name="Jones G."/>
            <person name="Ransome R.D."/>
            <person name="Dechmann D.K.N."/>
            <person name="Locatelli A.G."/>
            <person name="Puechmaille S.J."/>
            <person name="Fedrigo O."/>
            <person name="Jarvis E.D."/>
            <person name="Hiller M."/>
            <person name="Vernes S.C."/>
            <person name="Myers E.W."/>
            <person name="Teeling E.C."/>
        </authorList>
    </citation>
    <scope>NUCLEOTIDE SEQUENCE [LARGE SCALE GENOMIC DNA]</scope>
    <source>
        <strain evidence="12">Bat1K_MPI-CBG_1</strain>
    </source>
</reference>
<evidence type="ECO:0000256" key="1">
    <source>
        <dbReference type="ARBA" id="ARBA00004613"/>
    </source>
</evidence>
<feature type="domain" description="Peptidase S1" evidence="11">
    <location>
        <begin position="11"/>
        <end position="235"/>
    </location>
</feature>
<keyword evidence="7" id="KW-1015">Disulfide bond</keyword>
<dbReference type="Gene3D" id="2.40.10.10">
    <property type="entry name" value="Trypsin-like serine proteases"/>
    <property type="match status" value="2"/>
</dbReference>
<dbReference type="InterPro" id="IPR050127">
    <property type="entry name" value="Serine_Proteases_S1"/>
</dbReference>
<dbReference type="InterPro" id="IPR001314">
    <property type="entry name" value="Peptidase_S1A"/>
</dbReference>
<dbReference type="InterPro" id="IPR009003">
    <property type="entry name" value="Peptidase_S1_PA"/>
</dbReference>
<keyword evidence="2" id="KW-0964">Secreted</keyword>
<dbReference type="PRINTS" id="PR00722">
    <property type="entry name" value="CHYMOTRYPSIN"/>
</dbReference>
<dbReference type="GO" id="GO:0005615">
    <property type="term" value="C:extracellular space"/>
    <property type="evidence" value="ECO:0007669"/>
    <property type="project" value="TreeGrafter"/>
</dbReference>
<feature type="signal peptide" evidence="10">
    <location>
        <begin position="1"/>
        <end position="20"/>
    </location>
</feature>
<protein>
    <recommendedName>
        <fullName evidence="9">trypsin</fullName>
        <ecNumber evidence="9">3.4.21.4</ecNumber>
    </recommendedName>
</protein>
<evidence type="ECO:0000256" key="5">
    <source>
        <dbReference type="ARBA" id="ARBA00022801"/>
    </source>
</evidence>
<accession>A0A833Z3S5</accession>